<evidence type="ECO:0000256" key="6">
    <source>
        <dbReference type="SAM" id="SignalP"/>
    </source>
</evidence>
<keyword evidence="2 5" id="KW-0812">Transmembrane</keyword>
<evidence type="ECO:0000256" key="3">
    <source>
        <dbReference type="ARBA" id="ARBA00022989"/>
    </source>
</evidence>
<name>K5VVT0_PHACS</name>
<accession>K5VVT0</accession>
<evidence type="ECO:0008006" key="9">
    <source>
        <dbReference type="Google" id="ProtNLM"/>
    </source>
</evidence>
<feature type="chain" id="PRO_5003888728" description="UbiA prenyltransferase" evidence="6">
    <location>
        <begin position="21"/>
        <end position="266"/>
    </location>
</feature>
<dbReference type="AlphaFoldDB" id="K5VVT0"/>
<dbReference type="PANTHER" id="PTHR42723">
    <property type="entry name" value="CHLOROPHYLL SYNTHASE"/>
    <property type="match status" value="1"/>
</dbReference>
<dbReference type="CDD" id="cd13965">
    <property type="entry name" value="PT_UbiA_3"/>
    <property type="match status" value="1"/>
</dbReference>
<evidence type="ECO:0000313" key="7">
    <source>
        <dbReference type="EMBL" id="EKM50905.1"/>
    </source>
</evidence>
<gene>
    <name evidence="7" type="ORF">PHACADRAFT_151318</name>
</gene>
<comment type="subcellular location">
    <subcellularLocation>
        <location evidence="1">Membrane</location>
        <topology evidence="1">Multi-pass membrane protein</topology>
    </subcellularLocation>
</comment>
<dbReference type="InterPro" id="IPR050475">
    <property type="entry name" value="Prenyltransferase_related"/>
</dbReference>
<dbReference type="OrthoDB" id="434972at2759"/>
<dbReference type="RefSeq" id="XP_007400072.1">
    <property type="nucleotide sequence ID" value="XM_007400010.1"/>
</dbReference>
<keyword evidence="4 5" id="KW-0472">Membrane</keyword>
<dbReference type="InterPro" id="IPR000537">
    <property type="entry name" value="UbiA_prenyltransferase"/>
</dbReference>
<dbReference type="Proteomes" id="UP000008370">
    <property type="component" value="Unassembled WGS sequence"/>
</dbReference>
<dbReference type="GO" id="GO:0016020">
    <property type="term" value="C:membrane"/>
    <property type="evidence" value="ECO:0007669"/>
    <property type="project" value="UniProtKB-SubCell"/>
</dbReference>
<evidence type="ECO:0000256" key="1">
    <source>
        <dbReference type="ARBA" id="ARBA00004141"/>
    </source>
</evidence>
<dbReference type="PANTHER" id="PTHR42723:SF1">
    <property type="entry name" value="CHLOROPHYLL SYNTHASE, CHLOROPLASTIC"/>
    <property type="match status" value="1"/>
</dbReference>
<evidence type="ECO:0000256" key="4">
    <source>
        <dbReference type="ARBA" id="ARBA00023136"/>
    </source>
</evidence>
<organism evidence="7 8">
    <name type="scientific">Phanerochaete carnosa (strain HHB-10118-sp)</name>
    <name type="common">White-rot fungus</name>
    <name type="synonym">Peniophora carnosa</name>
    <dbReference type="NCBI Taxonomy" id="650164"/>
    <lineage>
        <taxon>Eukaryota</taxon>
        <taxon>Fungi</taxon>
        <taxon>Dikarya</taxon>
        <taxon>Basidiomycota</taxon>
        <taxon>Agaricomycotina</taxon>
        <taxon>Agaricomycetes</taxon>
        <taxon>Polyporales</taxon>
        <taxon>Phanerochaetaceae</taxon>
        <taxon>Phanerochaete</taxon>
    </lineage>
</organism>
<sequence length="266" mass="30121">MKTTFLSILWFSLALAPVHSLPRALRAAFWLWIHLLHFTVANQVYAMHEDAINKAHRPLPAKRITIHNAIKLRWVSIPLCLGISLLYSVETLYASASFIALTFIYNELHVDSGFWLFRNIVNGLGFAAFEWGTTLLAGTDCQHLDPAAQLAIFNSAAIIVTTIQVQDFRDVVGDARVGRATLPLISERWARISVITTILPWSLALSRVWELNSFAAALFVVLGIFVGLRFLLYRSVRSDATSYYVYNIWLSYAHFLAACWRYKSLT</sequence>
<dbReference type="KEGG" id="pco:PHACADRAFT_151318"/>
<dbReference type="InterPro" id="IPR044878">
    <property type="entry name" value="UbiA_sf"/>
</dbReference>
<feature type="transmembrane region" description="Helical" evidence="5">
    <location>
        <begin position="214"/>
        <end position="232"/>
    </location>
</feature>
<dbReference type="Pfam" id="PF01040">
    <property type="entry name" value="UbiA"/>
    <property type="match status" value="1"/>
</dbReference>
<evidence type="ECO:0000256" key="2">
    <source>
        <dbReference type="ARBA" id="ARBA00022692"/>
    </source>
</evidence>
<feature type="transmembrane region" description="Helical" evidence="5">
    <location>
        <begin position="69"/>
        <end position="86"/>
    </location>
</feature>
<dbReference type="HOGENOM" id="CLU_063928_0_0_1"/>
<keyword evidence="3 5" id="KW-1133">Transmembrane helix</keyword>
<protein>
    <recommendedName>
        <fullName evidence="9">UbiA prenyltransferase</fullName>
    </recommendedName>
</protein>
<dbReference type="GeneID" id="18908870"/>
<keyword evidence="8" id="KW-1185">Reference proteome</keyword>
<evidence type="ECO:0000313" key="8">
    <source>
        <dbReference type="Proteomes" id="UP000008370"/>
    </source>
</evidence>
<reference evidence="7 8" key="1">
    <citation type="journal article" date="2012" name="BMC Genomics">
        <title>Comparative genomics of the white-rot fungi, Phanerochaete carnosa and P. chrysosporium, to elucidate the genetic basis of the distinct wood types they colonize.</title>
        <authorList>
            <person name="Suzuki H."/>
            <person name="MacDonald J."/>
            <person name="Syed K."/>
            <person name="Salamov A."/>
            <person name="Hori C."/>
            <person name="Aerts A."/>
            <person name="Henrissat B."/>
            <person name="Wiebenga A."/>
            <person name="vanKuyk P.A."/>
            <person name="Barry K."/>
            <person name="Lindquist E."/>
            <person name="LaButti K."/>
            <person name="Lapidus A."/>
            <person name="Lucas S."/>
            <person name="Coutinho P."/>
            <person name="Gong Y."/>
            <person name="Samejima M."/>
            <person name="Mahadevan R."/>
            <person name="Abou-Zaid M."/>
            <person name="de Vries R.P."/>
            <person name="Igarashi K."/>
            <person name="Yadav J.S."/>
            <person name="Grigoriev I.V."/>
            <person name="Master E.R."/>
        </authorList>
    </citation>
    <scope>NUCLEOTIDE SEQUENCE [LARGE SCALE GENOMIC DNA]</scope>
    <source>
        <strain evidence="7 8">HHB-10118-sp</strain>
    </source>
</reference>
<feature type="transmembrane region" description="Helical" evidence="5">
    <location>
        <begin position="244"/>
        <end position="263"/>
    </location>
</feature>
<dbReference type="GO" id="GO:0016765">
    <property type="term" value="F:transferase activity, transferring alkyl or aryl (other than methyl) groups"/>
    <property type="evidence" value="ECO:0007669"/>
    <property type="project" value="InterPro"/>
</dbReference>
<keyword evidence="6" id="KW-0732">Signal</keyword>
<dbReference type="InParanoid" id="K5VVT0"/>
<evidence type="ECO:0000256" key="5">
    <source>
        <dbReference type="SAM" id="Phobius"/>
    </source>
</evidence>
<proteinExistence type="predicted"/>
<feature type="signal peptide" evidence="6">
    <location>
        <begin position="1"/>
        <end position="20"/>
    </location>
</feature>
<dbReference type="EMBL" id="JH930477">
    <property type="protein sequence ID" value="EKM50905.1"/>
    <property type="molecule type" value="Genomic_DNA"/>
</dbReference>
<dbReference type="Gene3D" id="1.10.357.140">
    <property type="entry name" value="UbiA prenyltransferase"/>
    <property type="match status" value="1"/>
</dbReference>